<dbReference type="Proteomes" id="UP001630127">
    <property type="component" value="Unassembled WGS sequence"/>
</dbReference>
<reference evidence="1 2" key="1">
    <citation type="submission" date="2024-11" db="EMBL/GenBank/DDBJ databases">
        <title>A near-complete genome assembly of Cinchona calisaya.</title>
        <authorList>
            <person name="Lian D.C."/>
            <person name="Zhao X.W."/>
            <person name="Wei L."/>
        </authorList>
    </citation>
    <scope>NUCLEOTIDE SEQUENCE [LARGE SCALE GENOMIC DNA]</scope>
    <source>
        <tissue evidence="1">Nenye</tissue>
    </source>
</reference>
<protein>
    <submittedName>
        <fullName evidence="1">Uncharacterized protein</fullName>
    </submittedName>
</protein>
<comment type="caution">
    <text evidence="1">The sequence shown here is derived from an EMBL/GenBank/DDBJ whole genome shotgun (WGS) entry which is preliminary data.</text>
</comment>
<dbReference type="AlphaFoldDB" id="A0ABD2YW02"/>
<organism evidence="1 2">
    <name type="scientific">Cinchona calisaya</name>
    <dbReference type="NCBI Taxonomy" id="153742"/>
    <lineage>
        <taxon>Eukaryota</taxon>
        <taxon>Viridiplantae</taxon>
        <taxon>Streptophyta</taxon>
        <taxon>Embryophyta</taxon>
        <taxon>Tracheophyta</taxon>
        <taxon>Spermatophyta</taxon>
        <taxon>Magnoliopsida</taxon>
        <taxon>eudicotyledons</taxon>
        <taxon>Gunneridae</taxon>
        <taxon>Pentapetalae</taxon>
        <taxon>asterids</taxon>
        <taxon>lamiids</taxon>
        <taxon>Gentianales</taxon>
        <taxon>Rubiaceae</taxon>
        <taxon>Cinchonoideae</taxon>
        <taxon>Cinchoneae</taxon>
        <taxon>Cinchona</taxon>
    </lineage>
</organism>
<proteinExistence type="predicted"/>
<sequence>MKGQFKHGIGGLNYAKDQVNIYIYSPGRKEVVEVGRKPVGSNIIFSKDKSIEVVLESDGVIAPAALENGRVDGSFILPSFPVLKLGPSCPTRGIKAEESGNAIGPNDKMLSYHGEQRCEFQAAL</sequence>
<keyword evidence="2" id="KW-1185">Reference proteome</keyword>
<accession>A0ABD2YW02</accession>
<name>A0ABD2YW02_9GENT</name>
<evidence type="ECO:0000313" key="1">
    <source>
        <dbReference type="EMBL" id="KAL3509718.1"/>
    </source>
</evidence>
<evidence type="ECO:0000313" key="2">
    <source>
        <dbReference type="Proteomes" id="UP001630127"/>
    </source>
</evidence>
<dbReference type="EMBL" id="JBJUIK010000012">
    <property type="protein sequence ID" value="KAL3509718.1"/>
    <property type="molecule type" value="Genomic_DNA"/>
</dbReference>
<gene>
    <name evidence="1" type="ORF">ACH5RR_029119</name>
</gene>